<proteinExistence type="predicted"/>
<name>A0A1M6ZBW5_9FIRM</name>
<feature type="transmembrane region" description="Helical" evidence="1">
    <location>
        <begin position="60"/>
        <end position="78"/>
    </location>
</feature>
<accession>A0A1M6ZBW5</accession>
<keyword evidence="1" id="KW-0812">Transmembrane</keyword>
<feature type="domain" description="Sensor histidine kinase NatK-like C-terminal" evidence="2">
    <location>
        <begin position="332"/>
        <end position="432"/>
    </location>
</feature>
<dbReference type="Gene3D" id="3.30.565.10">
    <property type="entry name" value="Histidine kinase-like ATPase, C-terminal domain"/>
    <property type="match status" value="1"/>
</dbReference>
<sequence>MVTYIQSFFIIILEIFCCKMFFEVFAGKRKNQHIWFGYLLITVLTVFDYGIALLLSGQFMIKQILVILITVIVMHLYYQVNIQNTVVLVFLYQGLLLVVDNLDIALMGTFFPNAVLLLQVNQNVNIMVVILGRMLLFACVLVLKKYFGHQPYEMVSDTEWIKFLFFPVVTIAVIAALLANFGYVENEKQSNLLVSMAIGLAGMNIVSFYLIHDILKREITIRENKIFEMKVKSQTAMYHSISENFEKQRKKSHEFKNQITCIEYLLGNNKYNEAEEYVRDISGNLKKDLDAINTNNVIVDAILNTKYQEARDKNIVFAFKVNDLSNLKLSDTDIVVILSNLLNNAIEACEQCSDKKVIKLKFVMEEDDIIISVKNTFIKPPNQVNGGFQTTKPEEEEHGIGVRNIVETIEKYGGSYIIQNSGDEFYFSIIIPK</sequence>
<evidence type="ECO:0000256" key="1">
    <source>
        <dbReference type="SAM" id="Phobius"/>
    </source>
</evidence>
<dbReference type="InterPro" id="IPR036890">
    <property type="entry name" value="HATPase_C_sf"/>
</dbReference>
<evidence type="ECO:0000313" key="3">
    <source>
        <dbReference type="EMBL" id="SHL27845.1"/>
    </source>
</evidence>
<evidence type="ECO:0000313" key="4">
    <source>
        <dbReference type="Proteomes" id="UP000184386"/>
    </source>
</evidence>
<reference evidence="3 4" key="1">
    <citation type="submission" date="2016-11" db="EMBL/GenBank/DDBJ databases">
        <authorList>
            <person name="Jaros S."/>
            <person name="Januszkiewicz K."/>
            <person name="Wedrychowicz H."/>
        </authorList>
    </citation>
    <scope>NUCLEOTIDE SEQUENCE [LARGE SCALE GENOMIC DNA]</scope>
    <source>
        <strain evidence="3 4">DSM 15929</strain>
    </source>
</reference>
<dbReference type="EMBL" id="FRAC01000028">
    <property type="protein sequence ID" value="SHL27845.1"/>
    <property type="molecule type" value="Genomic_DNA"/>
</dbReference>
<dbReference type="STRING" id="1121322.SAMN02745136_04540"/>
<dbReference type="RefSeq" id="WP_073279319.1">
    <property type="nucleotide sequence ID" value="NZ_FRAC01000028.1"/>
</dbReference>
<dbReference type="OrthoDB" id="9813149at2"/>
<keyword evidence="1" id="KW-0472">Membrane</keyword>
<dbReference type="PANTHER" id="PTHR40448:SF1">
    <property type="entry name" value="TWO-COMPONENT SENSOR HISTIDINE KINASE"/>
    <property type="match status" value="1"/>
</dbReference>
<keyword evidence="1" id="KW-1133">Transmembrane helix</keyword>
<feature type="transmembrane region" description="Helical" evidence="1">
    <location>
        <begin position="163"/>
        <end position="184"/>
    </location>
</feature>
<dbReference type="Pfam" id="PF14501">
    <property type="entry name" value="HATPase_c_5"/>
    <property type="match status" value="1"/>
</dbReference>
<dbReference type="SUPFAM" id="SSF55874">
    <property type="entry name" value="ATPase domain of HSP90 chaperone/DNA topoisomerase II/histidine kinase"/>
    <property type="match status" value="1"/>
</dbReference>
<evidence type="ECO:0000259" key="2">
    <source>
        <dbReference type="Pfam" id="PF14501"/>
    </source>
</evidence>
<dbReference type="GO" id="GO:0042802">
    <property type="term" value="F:identical protein binding"/>
    <property type="evidence" value="ECO:0007669"/>
    <property type="project" value="TreeGrafter"/>
</dbReference>
<dbReference type="AlphaFoldDB" id="A0A1M6ZBW5"/>
<gene>
    <name evidence="3" type="ORF">SAMN02745136_04540</name>
</gene>
<feature type="transmembrane region" description="Helical" evidence="1">
    <location>
        <begin position="90"/>
        <end position="112"/>
    </location>
</feature>
<feature type="transmembrane region" description="Helical" evidence="1">
    <location>
        <begin position="190"/>
        <end position="211"/>
    </location>
</feature>
<keyword evidence="4" id="KW-1185">Reference proteome</keyword>
<dbReference type="InterPro" id="IPR032834">
    <property type="entry name" value="NatK-like_C"/>
</dbReference>
<feature type="transmembrane region" description="Helical" evidence="1">
    <location>
        <begin position="6"/>
        <end position="22"/>
    </location>
</feature>
<feature type="transmembrane region" description="Helical" evidence="1">
    <location>
        <begin position="124"/>
        <end position="143"/>
    </location>
</feature>
<dbReference type="CDD" id="cd16935">
    <property type="entry name" value="HATPase_AgrC-ComD-like"/>
    <property type="match status" value="1"/>
</dbReference>
<dbReference type="PANTHER" id="PTHR40448">
    <property type="entry name" value="TWO-COMPONENT SENSOR HISTIDINE KINASE"/>
    <property type="match status" value="1"/>
</dbReference>
<feature type="transmembrane region" description="Helical" evidence="1">
    <location>
        <begin position="34"/>
        <end position="54"/>
    </location>
</feature>
<protein>
    <submittedName>
        <fullName evidence="3">GHKL domain-containing protein</fullName>
    </submittedName>
</protein>
<dbReference type="Proteomes" id="UP000184386">
    <property type="component" value="Unassembled WGS sequence"/>
</dbReference>
<organism evidence="3 4">
    <name type="scientific">Anaerocolumna jejuensis DSM 15929</name>
    <dbReference type="NCBI Taxonomy" id="1121322"/>
    <lineage>
        <taxon>Bacteria</taxon>
        <taxon>Bacillati</taxon>
        <taxon>Bacillota</taxon>
        <taxon>Clostridia</taxon>
        <taxon>Lachnospirales</taxon>
        <taxon>Lachnospiraceae</taxon>
        <taxon>Anaerocolumna</taxon>
    </lineage>
</organism>